<dbReference type="EMBL" id="JAJTJA010000002">
    <property type="protein sequence ID" value="KAH8703656.1"/>
    <property type="molecule type" value="Genomic_DNA"/>
</dbReference>
<protein>
    <submittedName>
        <fullName evidence="1">Uncharacterized protein</fullName>
    </submittedName>
</protein>
<accession>A0AAD4Q4V3</accession>
<dbReference type="Proteomes" id="UP001201262">
    <property type="component" value="Unassembled WGS sequence"/>
</dbReference>
<feature type="non-terminal residue" evidence="1">
    <location>
        <position position="1"/>
    </location>
</feature>
<evidence type="ECO:0000313" key="1">
    <source>
        <dbReference type="EMBL" id="KAH8703656.1"/>
    </source>
</evidence>
<organism evidence="1 2">
    <name type="scientific">Talaromyces proteolyticus</name>
    <dbReference type="NCBI Taxonomy" id="1131652"/>
    <lineage>
        <taxon>Eukaryota</taxon>
        <taxon>Fungi</taxon>
        <taxon>Dikarya</taxon>
        <taxon>Ascomycota</taxon>
        <taxon>Pezizomycotina</taxon>
        <taxon>Eurotiomycetes</taxon>
        <taxon>Eurotiomycetidae</taxon>
        <taxon>Eurotiales</taxon>
        <taxon>Trichocomaceae</taxon>
        <taxon>Talaromyces</taxon>
        <taxon>Talaromyces sect. Bacilispori</taxon>
    </lineage>
</organism>
<dbReference type="RefSeq" id="XP_046076674.1">
    <property type="nucleotide sequence ID" value="XM_046221995.1"/>
</dbReference>
<dbReference type="AlphaFoldDB" id="A0AAD4Q4V3"/>
<dbReference type="GeneID" id="70252282"/>
<gene>
    <name evidence="1" type="ORF">BGW36DRAFT_457884</name>
</gene>
<name>A0AAD4Q4V3_9EURO</name>
<keyword evidence="2" id="KW-1185">Reference proteome</keyword>
<sequence length="86" mass="9393">ASAPNFLPPSFLTTTASLCIYPSSLLNPSFFTRGPSSVFEEEEPSRIPFLYIRHHITSVICSAPALFVCGEEIHSHSFGKSVFVCA</sequence>
<proteinExistence type="predicted"/>
<reference evidence="1" key="1">
    <citation type="submission" date="2021-12" db="EMBL/GenBank/DDBJ databases">
        <title>Convergent genome expansion in fungi linked to evolution of root-endophyte symbiosis.</title>
        <authorList>
            <consortium name="DOE Joint Genome Institute"/>
            <person name="Ke Y.-H."/>
            <person name="Bonito G."/>
            <person name="Liao H.-L."/>
            <person name="Looney B."/>
            <person name="Rojas-Flechas A."/>
            <person name="Nash J."/>
            <person name="Hameed K."/>
            <person name="Schadt C."/>
            <person name="Martin F."/>
            <person name="Crous P.W."/>
            <person name="Miettinen O."/>
            <person name="Magnuson J.K."/>
            <person name="Labbe J."/>
            <person name="Jacobson D."/>
            <person name="Doktycz M.J."/>
            <person name="Veneault-Fourrey C."/>
            <person name="Kuo A."/>
            <person name="Mondo S."/>
            <person name="Calhoun S."/>
            <person name="Riley R."/>
            <person name="Ohm R."/>
            <person name="LaButti K."/>
            <person name="Andreopoulos B."/>
            <person name="Pangilinan J."/>
            <person name="Nolan M."/>
            <person name="Tritt A."/>
            <person name="Clum A."/>
            <person name="Lipzen A."/>
            <person name="Daum C."/>
            <person name="Barry K."/>
            <person name="Grigoriev I.V."/>
            <person name="Vilgalys R."/>
        </authorList>
    </citation>
    <scope>NUCLEOTIDE SEQUENCE</scope>
    <source>
        <strain evidence="1">PMI_201</strain>
    </source>
</reference>
<comment type="caution">
    <text evidence="1">The sequence shown here is derived from an EMBL/GenBank/DDBJ whole genome shotgun (WGS) entry which is preliminary data.</text>
</comment>
<evidence type="ECO:0000313" key="2">
    <source>
        <dbReference type="Proteomes" id="UP001201262"/>
    </source>
</evidence>